<evidence type="ECO:0000313" key="8">
    <source>
        <dbReference type="Proteomes" id="UP000263486"/>
    </source>
</evidence>
<keyword evidence="3" id="KW-0645">Protease</keyword>
<evidence type="ECO:0000256" key="5">
    <source>
        <dbReference type="ARBA" id="ARBA00022801"/>
    </source>
</evidence>
<evidence type="ECO:0000256" key="4">
    <source>
        <dbReference type="ARBA" id="ARBA00022723"/>
    </source>
</evidence>
<evidence type="ECO:0000256" key="6">
    <source>
        <dbReference type="PIRNR" id="PIRNR001123"/>
    </source>
</evidence>
<dbReference type="Proteomes" id="UP000263486">
    <property type="component" value="Unassembled WGS sequence"/>
</dbReference>
<name>A0ABX9KE09_9FUSO</name>
<dbReference type="InterPro" id="IPR051464">
    <property type="entry name" value="Peptidase_M42_aminopept"/>
</dbReference>
<dbReference type="SUPFAM" id="SSF53187">
    <property type="entry name" value="Zn-dependent exopeptidases"/>
    <property type="match status" value="1"/>
</dbReference>
<dbReference type="Pfam" id="PF05343">
    <property type="entry name" value="Peptidase_M42"/>
    <property type="match status" value="1"/>
</dbReference>
<reference evidence="7 8" key="1">
    <citation type="submission" date="2018-08" db="EMBL/GenBank/DDBJ databases">
        <title>Draft genome sequence of Psychrilyobacter sp. strain SD5 isolated from Black Sea water.</title>
        <authorList>
            <person name="Yadav S."/>
            <person name="Villanueva L."/>
            <person name="Damste J.S.S."/>
        </authorList>
    </citation>
    <scope>NUCLEOTIDE SEQUENCE [LARGE SCALE GENOMIC DNA]</scope>
    <source>
        <strain evidence="7 8">SD5</strain>
    </source>
</reference>
<dbReference type="EMBL" id="QUAJ01000029">
    <property type="protein sequence ID" value="REI39874.1"/>
    <property type="molecule type" value="Genomic_DNA"/>
</dbReference>
<keyword evidence="5" id="KW-0378">Hydrolase</keyword>
<keyword evidence="2" id="KW-0031">Aminopeptidase</keyword>
<sequence length="348" mass="38187">MNRKFLMDLLDTSSPSGMEKEVQLLWLDYMKQFSHKTESDNVGNAYAVLNPEADFKIMIAAHGDEIGFMVKRIDSNGFIFLEKLGGISPKVAVGMKIKFLGKKEVVGVVGANAEHHGGVKEDLTMDDIYVDCGFKDKESAVKFLNIGDMAVYKRETEILQENRIAGKALDNKTGSFIIAEVMRNLAKEDLGIGVYAVNTSTEETNQGGAYFAGSKINPDMAVICDVTFATDYPGVDTNANGEFSLEGGPVLAKGAPINLKINTELEKSAEELDINLQYELTPRRTGTDADTIKYTGKGVPVALLSLPIRYMHSPVETASFYDIEDEINLLTHFILNLDPKINLNPIEG</sequence>
<evidence type="ECO:0000256" key="2">
    <source>
        <dbReference type="ARBA" id="ARBA00022438"/>
    </source>
</evidence>
<dbReference type="PANTHER" id="PTHR32481:SF0">
    <property type="entry name" value="AMINOPEPTIDASE YPDE-RELATED"/>
    <property type="match status" value="1"/>
</dbReference>
<dbReference type="InterPro" id="IPR023367">
    <property type="entry name" value="Peptidase_M42_dom2"/>
</dbReference>
<dbReference type="RefSeq" id="WP_114643316.1">
    <property type="nucleotide sequence ID" value="NZ_JAACIO010000028.1"/>
</dbReference>
<gene>
    <name evidence="7" type="ORF">DYH56_13020</name>
</gene>
<dbReference type="Gene3D" id="3.40.630.10">
    <property type="entry name" value="Zn peptidases"/>
    <property type="match status" value="1"/>
</dbReference>
<evidence type="ECO:0000256" key="3">
    <source>
        <dbReference type="ARBA" id="ARBA00022670"/>
    </source>
</evidence>
<comment type="caution">
    <text evidence="7">The sequence shown here is derived from an EMBL/GenBank/DDBJ whole genome shotgun (WGS) entry which is preliminary data.</text>
</comment>
<dbReference type="SUPFAM" id="SSF101821">
    <property type="entry name" value="Aminopeptidase/glucanase lid domain"/>
    <property type="match status" value="1"/>
</dbReference>
<accession>A0ABX9KE09</accession>
<organism evidence="7 8">
    <name type="scientific">Psychrilyobacter piezotolerans</name>
    <dbReference type="NCBI Taxonomy" id="2293438"/>
    <lineage>
        <taxon>Bacteria</taxon>
        <taxon>Fusobacteriati</taxon>
        <taxon>Fusobacteriota</taxon>
        <taxon>Fusobacteriia</taxon>
        <taxon>Fusobacteriales</taxon>
        <taxon>Fusobacteriaceae</taxon>
        <taxon>Psychrilyobacter</taxon>
    </lineage>
</organism>
<keyword evidence="8" id="KW-1185">Reference proteome</keyword>
<keyword evidence="4" id="KW-0479">Metal-binding</keyword>
<proteinExistence type="inferred from homology"/>
<evidence type="ECO:0000313" key="7">
    <source>
        <dbReference type="EMBL" id="REI39874.1"/>
    </source>
</evidence>
<comment type="similarity">
    <text evidence="1 6">Belongs to the peptidase M42 family.</text>
</comment>
<protein>
    <submittedName>
        <fullName evidence="7">M20/M25/M40 family metallo-hydrolase</fullName>
    </submittedName>
</protein>
<dbReference type="InterPro" id="IPR008007">
    <property type="entry name" value="Peptidase_M42"/>
</dbReference>
<dbReference type="PANTHER" id="PTHR32481">
    <property type="entry name" value="AMINOPEPTIDASE"/>
    <property type="match status" value="1"/>
</dbReference>
<evidence type="ECO:0000256" key="1">
    <source>
        <dbReference type="ARBA" id="ARBA00006272"/>
    </source>
</evidence>
<dbReference type="Gene3D" id="2.40.30.40">
    <property type="entry name" value="Peptidase M42, domain 2"/>
    <property type="match status" value="1"/>
</dbReference>
<dbReference type="PIRSF" id="PIRSF001123">
    <property type="entry name" value="PepA_GA"/>
    <property type="match status" value="1"/>
</dbReference>